<dbReference type="EMBL" id="UZAE01012254">
    <property type="protein sequence ID" value="VDO04203.1"/>
    <property type="molecule type" value="Genomic_DNA"/>
</dbReference>
<evidence type="ECO:0000313" key="4">
    <source>
        <dbReference type="Proteomes" id="UP000278807"/>
    </source>
</evidence>
<keyword evidence="1" id="KW-1133">Transmembrane helix</keyword>
<dbReference type="OrthoDB" id="6227798at2759"/>
<keyword evidence="4" id="KW-1185">Reference proteome</keyword>
<dbReference type="Proteomes" id="UP000278807">
    <property type="component" value="Unassembled WGS sequence"/>
</dbReference>
<reference evidence="5" key="1">
    <citation type="submission" date="2017-02" db="UniProtKB">
        <authorList>
            <consortium name="WormBaseParasite"/>
        </authorList>
    </citation>
    <scope>IDENTIFICATION</scope>
</reference>
<reference evidence="3 4" key="2">
    <citation type="submission" date="2018-11" db="EMBL/GenBank/DDBJ databases">
        <authorList>
            <consortium name="Pathogen Informatics"/>
        </authorList>
    </citation>
    <scope>NUCLEOTIDE SEQUENCE [LARGE SCALE GENOMIC DNA]</scope>
</reference>
<evidence type="ECO:0000313" key="3">
    <source>
        <dbReference type="EMBL" id="VDO04203.1"/>
    </source>
</evidence>
<evidence type="ECO:0000259" key="2">
    <source>
        <dbReference type="Pfam" id="PF19001"/>
    </source>
</evidence>
<dbReference type="InterPro" id="IPR043788">
    <property type="entry name" value="DUF5730"/>
</dbReference>
<evidence type="ECO:0000256" key="1">
    <source>
        <dbReference type="SAM" id="Phobius"/>
    </source>
</evidence>
<feature type="transmembrane region" description="Helical" evidence="1">
    <location>
        <begin position="154"/>
        <end position="176"/>
    </location>
</feature>
<evidence type="ECO:0000313" key="5">
    <source>
        <dbReference type="WBParaSite" id="HNAJ_0000830101-mRNA-1"/>
    </source>
</evidence>
<keyword evidence="1" id="KW-0472">Membrane</keyword>
<name>A0A0R3TLZ0_RODNA</name>
<dbReference type="WBParaSite" id="HNAJ_0000830101-mRNA-1">
    <property type="protein sequence ID" value="HNAJ_0000830101-mRNA-1"/>
    <property type="gene ID" value="HNAJ_0000830101"/>
</dbReference>
<organism evidence="5">
    <name type="scientific">Rodentolepis nana</name>
    <name type="common">Dwarf tapeworm</name>
    <name type="synonym">Hymenolepis nana</name>
    <dbReference type="NCBI Taxonomy" id="102285"/>
    <lineage>
        <taxon>Eukaryota</taxon>
        <taxon>Metazoa</taxon>
        <taxon>Spiralia</taxon>
        <taxon>Lophotrochozoa</taxon>
        <taxon>Platyhelminthes</taxon>
        <taxon>Cestoda</taxon>
        <taxon>Eucestoda</taxon>
        <taxon>Cyclophyllidea</taxon>
        <taxon>Hymenolepididae</taxon>
        <taxon>Rodentolepis</taxon>
    </lineage>
</organism>
<gene>
    <name evidence="3" type="ORF">HNAJ_LOCUS8297</name>
</gene>
<sequence>MSKGSPTVIPLRLSIGDRLTVKSAPSQTQMAVYAHDQNWYAWETAGFQQEAHETCCAWWQLRTLRTPLSLEIEKSGQHRLILRGNAEGTVQIEIQRSLYEAAVCDPVVCDAIRVNACRVDVFEKPSILEVRVGDGSENDFEIVRVWMSCEHRGWAIALFSSSIPLFVMVCICLSFWCNSRQQQLRSSLRSMASPVYTYPRVQSSNSVLGGMSVGGGKQDVDFV</sequence>
<keyword evidence="1" id="KW-0812">Transmembrane</keyword>
<accession>A0A0R3TLZ0</accession>
<proteinExistence type="predicted"/>
<protein>
    <submittedName>
        <fullName evidence="5">DUF5730 domain-containing protein</fullName>
    </submittedName>
</protein>
<dbReference type="Pfam" id="PF19001">
    <property type="entry name" value="DUF5730"/>
    <property type="match status" value="1"/>
</dbReference>
<dbReference type="AlphaFoldDB" id="A0A0R3TLZ0"/>
<feature type="domain" description="DUF5730" evidence="2">
    <location>
        <begin position="2"/>
        <end position="84"/>
    </location>
</feature>